<dbReference type="OrthoDB" id="67700at2759"/>
<feature type="region of interest" description="Disordered" evidence="6">
    <location>
        <begin position="668"/>
        <end position="700"/>
    </location>
</feature>
<feature type="compositionally biased region" description="Acidic residues" evidence="6">
    <location>
        <begin position="507"/>
        <end position="521"/>
    </location>
</feature>
<dbReference type="InterPro" id="IPR031468">
    <property type="entry name" value="SMP_LBD"/>
</dbReference>
<keyword evidence="7" id="KW-0812">Transmembrane</keyword>
<dbReference type="PANTHER" id="PTHR10774:SF190">
    <property type="entry name" value="C2 CALCIUM_LIPID-BINDING ENDONUCLEASE_EXONUCLEASE_PHOSPHATASE-RELATED"/>
    <property type="match status" value="1"/>
</dbReference>
<dbReference type="GO" id="GO:0005783">
    <property type="term" value="C:endoplasmic reticulum"/>
    <property type="evidence" value="ECO:0007669"/>
    <property type="project" value="TreeGrafter"/>
</dbReference>
<evidence type="ECO:0000256" key="6">
    <source>
        <dbReference type="SAM" id="MobiDB-lite"/>
    </source>
</evidence>
<evidence type="ECO:0000313" key="9">
    <source>
        <dbReference type="EMBL" id="EEH58381.1"/>
    </source>
</evidence>
<feature type="region of interest" description="Disordered" evidence="6">
    <location>
        <begin position="505"/>
        <end position="535"/>
    </location>
</feature>
<dbReference type="KEGG" id="mpp:MICPUCDRAFT_56096"/>
<comment type="subcellular location">
    <subcellularLocation>
        <location evidence="1">Membrane</location>
    </subcellularLocation>
</comment>
<feature type="domain" description="SMP-LTD" evidence="8">
    <location>
        <begin position="253"/>
        <end position="450"/>
    </location>
</feature>
<evidence type="ECO:0000256" key="5">
    <source>
        <dbReference type="ARBA" id="ARBA00023136"/>
    </source>
</evidence>
<gene>
    <name evidence="9" type="ORF">MICPUCDRAFT_56096</name>
</gene>
<dbReference type="GO" id="GO:0006869">
    <property type="term" value="P:lipid transport"/>
    <property type="evidence" value="ECO:0007669"/>
    <property type="project" value="UniProtKB-KW"/>
</dbReference>
<dbReference type="OMA" id="ATKTWIK"/>
<dbReference type="Proteomes" id="UP000001876">
    <property type="component" value="Unassembled WGS sequence"/>
</dbReference>
<proteinExistence type="predicted"/>
<evidence type="ECO:0000256" key="3">
    <source>
        <dbReference type="ARBA" id="ARBA00023055"/>
    </source>
</evidence>
<evidence type="ECO:0000256" key="2">
    <source>
        <dbReference type="ARBA" id="ARBA00022448"/>
    </source>
</evidence>
<dbReference type="PROSITE" id="PS51847">
    <property type="entry name" value="SMP"/>
    <property type="match status" value="1"/>
</dbReference>
<dbReference type="InterPro" id="IPR045050">
    <property type="entry name" value="Synaptotagmin_plant"/>
</dbReference>
<keyword evidence="10" id="KW-1185">Reference proteome</keyword>
<dbReference type="GeneID" id="9682175"/>
<evidence type="ECO:0000259" key="8">
    <source>
        <dbReference type="PROSITE" id="PS51847"/>
    </source>
</evidence>
<dbReference type="GO" id="GO:0016020">
    <property type="term" value="C:membrane"/>
    <property type="evidence" value="ECO:0007669"/>
    <property type="project" value="UniProtKB-SubCell"/>
</dbReference>
<feature type="compositionally biased region" description="Low complexity" evidence="6">
    <location>
        <begin position="683"/>
        <end position="700"/>
    </location>
</feature>
<sequence>MTLAMTRAPGGVIATARASDVAAFRKRKAARFPRERCALRARGERVAASATPRASRAPILGLCDSNRSLTSRVISSPTPALRARVAREISPAAWGTRPPRGGVTKRGRVAPRAALTSVGTVAGNVLAAVAVATMGPSPAAVATVAAATTATAGAAATGGGFFGYFFAFLLGGAFFSTFLGVAAIFMSVGGENVRRAWRVFQFLSSRVWKLVAATAVAVKASIEKKAGWDDTKKVLDEGLAATKREVDESLKAFNQERDFYAAAVGIPGLRTAQYVLDHMMPGLFAQKLEASLANSIGNMKHKNMKRMILKRVNAGKSAPLLTGARFYDVGEETMAFDLDMKWSSDVTADMEVVPAMGLPGDLAKVPVQMHNVGFDGTVRVMLAKLQRNEPGYGAIVVSFPDPPSISLDIKLVGGLEVNRVPWLRNVVSDATKTWIKEEMLWPQRMIIPAEKPSQLWKNSSAPEYVLSKPELQTVLDEDPLMAAEANLTSLQEIATFASGKVAQLESTTDEGDGVGGEDVEGVGDSGAPAPTAKPERKLIDVEVTDADTVRPTTPQPTAREEVWNWIKGASKVTADKTVEVGKFTVTKTVEVSKVAVDKSKEVAASDETKKLLNDVGGWWNTGVGGWFNNVASRAAKGKAANSFPPAEAWTMAAPTDGEGEVTDVEATVVEDAEKSGAGGLNGAADPDASATKKTAAPKPR</sequence>
<organism evidence="10">
    <name type="scientific">Micromonas pusilla (strain CCMP1545)</name>
    <name type="common">Picoplanktonic green alga</name>
    <dbReference type="NCBI Taxonomy" id="564608"/>
    <lineage>
        <taxon>Eukaryota</taxon>
        <taxon>Viridiplantae</taxon>
        <taxon>Chlorophyta</taxon>
        <taxon>Mamiellophyceae</taxon>
        <taxon>Mamiellales</taxon>
        <taxon>Mamiellaceae</taxon>
        <taxon>Micromonas</taxon>
    </lineage>
</organism>
<dbReference type="RefSeq" id="XP_003056736.1">
    <property type="nucleotide sequence ID" value="XM_003056690.1"/>
</dbReference>
<feature type="transmembrane region" description="Helical" evidence="7">
    <location>
        <begin position="139"/>
        <end position="157"/>
    </location>
</feature>
<keyword evidence="7" id="KW-1133">Transmembrane helix</keyword>
<accession>C1MP04</accession>
<evidence type="ECO:0000256" key="1">
    <source>
        <dbReference type="ARBA" id="ARBA00004370"/>
    </source>
</evidence>
<name>C1MP04_MICPC</name>
<keyword evidence="5 7" id="KW-0472">Membrane</keyword>
<dbReference type="CDD" id="cd21669">
    <property type="entry name" value="SMP_SF"/>
    <property type="match status" value="1"/>
</dbReference>
<reference evidence="9 10" key="1">
    <citation type="journal article" date="2009" name="Science">
        <title>Green evolution and dynamic adaptations revealed by genomes of the marine picoeukaryotes Micromonas.</title>
        <authorList>
            <person name="Worden A.Z."/>
            <person name="Lee J.H."/>
            <person name="Mock T."/>
            <person name="Rouze P."/>
            <person name="Simmons M.P."/>
            <person name="Aerts A.L."/>
            <person name="Allen A.E."/>
            <person name="Cuvelier M.L."/>
            <person name="Derelle E."/>
            <person name="Everett M.V."/>
            <person name="Foulon E."/>
            <person name="Grimwood J."/>
            <person name="Gundlach H."/>
            <person name="Henrissat B."/>
            <person name="Napoli C."/>
            <person name="McDonald S.M."/>
            <person name="Parker M.S."/>
            <person name="Rombauts S."/>
            <person name="Salamov A."/>
            <person name="Von Dassow P."/>
            <person name="Badger J.H."/>
            <person name="Coutinho P.M."/>
            <person name="Demir E."/>
            <person name="Dubchak I."/>
            <person name="Gentemann C."/>
            <person name="Eikrem W."/>
            <person name="Gready J.E."/>
            <person name="John U."/>
            <person name="Lanier W."/>
            <person name="Lindquist E.A."/>
            <person name="Lucas S."/>
            <person name="Mayer K.F."/>
            <person name="Moreau H."/>
            <person name="Not F."/>
            <person name="Otillar R."/>
            <person name="Panaud O."/>
            <person name="Pangilinan J."/>
            <person name="Paulsen I."/>
            <person name="Piegu B."/>
            <person name="Poliakov A."/>
            <person name="Robbens S."/>
            <person name="Schmutz J."/>
            <person name="Toulza E."/>
            <person name="Wyss T."/>
            <person name="Zelensky A."/>
            <person name="Zhou K."/>
            <person name="Armbrust E.V."/>
            <person name="Bhattacharya D."/>
            <person name="Goodenough U.W."/>
            <person name="Van de Peer Y."/>
            <person name="Grigoriev I.V."/>
        </authorList>
    </citation>
    <scope>NUCLEOTIDE SEQUENCE [LARGE SCALE GENOMIC DNA]</scope>
    <source>
        <strain evidence="9 10">CCMP1545</strain>
    </source>
</reference>
<protein>
    <submittedName>
        <fullName evidence="9">Predicted protein</fullName>
    </submittedName>
</protein>
<evidence type="ECO:0000256" key="4">
    <source>
        <dbReference type="ARBA" id="ARBA00023121"/>
    </source>
</evidence>
<dbReference type="GO" id="GO:0008289">
    <property type="term" value="F:lipid binding"/>
    <property type="evidence" value="ECO:0007669"/>
    <property type="project" value="UniProtKB-KW"/>
</dbReference>
<dbReference type="AlphaFoldDB" id="C1MP04"/>
<dbReference type="eggNOG" id="KOG1012">
    <property type="taxonomic scope" value="Eukaryota"/>
</dbReference>
<feature type="transmembrane region" description="Helical" evidence="7">
    <location>
        <begin position="113"/>
        <end position="133"/>
    </location>
</feature>
<keyword evidence="3" id="KW-0445">Lipid transport</keyword>
<dbReference type="PANTHER" id="PTHR10774">
    <property type="entry name" value="EXTENDED SYNAPTOTAGMIN-RELATED"/>
    <property type="match status" value="1"/>
</dbReference>
<keyword evidence="4" id="KW-0446">Lipid-binding</keyword>
<evidence type="ECO:0000313" key="10">
    <source>
        <dbReference type="Proteomes" id="UP000001876"/>
    </source>
</evidence>
<dbReference type="EMBL" id="GG663737">
    <property type="protein sequence ID" value="EEH58381.1"/>
    <property type="molecule type" value="Genomic_DNA"/>
</dbReference>
<feature type="transmembrane region" description="Helical" evidence="7">
    <location>
        <begin position="164"/>
        <end position="186"/>
    </location>
</feature>
<keyword evidence="2" id="KW-0813">Transport</keyword>
<evidence type="ECO:0000256" key="7">
    <source>
        <dbReference type="SAM" id="Phobius"/>
    </source>
</evidence>